<protein>
    <submittedName>
        <fullName evidence="2">Uncharacterized protein</fullName>
    </submittedName>
</protein>
<name>A0A6A6C7R5_ZASCE</name>
<dbReference type="EMBL" id="ML993610">
    <property type="protein sequence ID" value="KAF2163144.1"/>
    <property type="molecule type" value="Genomic_DNA"/>
</dbReference>
<feature type="chain" id="PRO_5025345736" evidence="1">
    <location>
        <begin position="18"/>
        <end position="143"/>
    </location>
</feature>
<organism evidence="2 3">
    <name type="scientific">Zasmidium cellare ATCC 36951</name>
    <dbReference type="NCBI Taxonomy" id="1080233"/>
    <lineage>
        <taxon>Eukaryota</taxon>
        <taxon>Fungi</taxon>
        <taxon>Dikarya</taxon>
        <taxon>Ascomycota</taxon>
        <taxon>Pezizomycotina</taxon>
        <taxon>Dothideomycetes</taxon>
        <taxon>Dothideomycetidae</taxon>
        <taxon>Mycosphaerellales</taxon>
        <taxon>Mycosphaerellaceae</taxon>
        <taxon>Zasmidium</taxon>
    </lineage>
</organism>
<evidence type="ECO:0000313" key="3">
    <source>
        <dbReference type="Proteomes" id="UP000799537"/>
    </source>
</evidence>
<proteinExistence type="predicted"/>
<gene>
    <name evidence="2" type="ORF">M409DRAFT_26589</name>
</gene>
<evidence type="ECO:0000256" key="1">
    <source>
        <dbReference type="SAM" id="SignalP"/>
    </source>
</evidence>
<dbReference type="AlphaFoldDB" id="A0A6A6C7R5"/>
<dbReference type="Proteomes" id="UP000799537">
    <property type="component" value="Unassembled WGS sequence"/>
</dbReference>
<feature type="signal peptide" evidence="1">
    <location>
        <begin position="1"/>
        <end position="17"/>
    </location>
</feature>
<dbReference type="RefSeq" id="XP_033664033.1">
    <property type="nucleotide sequence ID" value="XM_033808175.1"/>
</dbReference>
<keyword evidence="3" id="KW-1185">Reference proteome</keyword>
<dbReference type="GeneID" id="54561447"/>
<accession>A0A6A6C7R5</accession>
<keyword evidence="1" id="KW-0732">Signal</keyword>
<evidence type="ECO:0000313" key="2">
    <source>
        <dbReference type="EMBL" id="KAF2163144.1"/>
    </source>
</evidence>
<reference evidence="2" key="1">
    <citation type="journal article" date="2020" name="Stud. Mycol.">
        <title>101 Dothideomycetes genomes: a test case for predicting lifestyles and emergence of pathogens.</title>
        <authorList>
            <person name="Haridas S."/>
            <person name="Albert R."/>
            <person name="Binder M."/>
            <person name="Bloem J."/>
            <person name="Labutti K."/>
            <person name="Salamov A."/>
            <person name="Andreopoulos B."/>
            <person name="Baker S."/>
            <person name="Barry K."/>
            <person name="Bills G."/>
            <person name="Bluhm B."/>
            <person name="Cannon C."/>
            <person name="Castanera R."/>
            <person name="Culley D."/>
            <person name="Daum C."/>
            <person name="Ezra D."/>
            <person name="Gonzalez J."/>
            <person name="Henrissat B."/>
            <person name="Kuo A."/>
            <person name="Liang C."/>
            <person name="Lipzen A."/>
            <person name="Lutzoni F."/>
            <person name="Magnuson J."/>
            <person name="Mondo S."/>
            <person name="Nolan M."/>
            <person name="Ohm R."/>
            <person name="Pangilinan J."/>
            <person name="Park H.-J."/>
            <person name="Ramirez L."/>
            <person name="Alfaro M."/>
            <person name="Sun H."/>
            <person name="Tritt A."/>
            <person name="Yoshinaga Y."/>
            <person name="Zwiers L.-H."/>
            <person name="Turgeon B."/>
            <person name="Goodwin S."/>
            <person name="Spatafora J."/>
            <person name="Crous P."/>
            <person name="Grigoriev I."/>
        </authorList>
    </citation>
    <scope>NUCLEOTIDE SEQUENCE</scope>
    <source>
        <strain evidence="2">ATCC 36951</strain>
    </source>
</reference>
<sequence length="143" mass="15411">MLRLGALAILLVNGVLGDSWTLSFYTATQFDAGSCTGDTNDNPPVCCHGDWSNVKSVQLTGAADAIALVSQVADLMLAETQTAILRRLRVIQEESSLAIRALMNVNDFDNSYNNKFKGLSAMTYRRQLLTSPEGVEHVSSGDA</sequence>